<dbReference type="SUPFAM" id="SSF56672">
    <property type="entry name" value="DNA/RNA polymerases"/>
    <property type="match status" value="1"/>
</dbReference>
<dbReference type="CDD" id="cd06444">
    <property type="entry name" value="DNA_pol_A"/>
    <property type="match status" value="1"/>
</dbReference>
<dbReference type="Gene3D" id="1.10.150.20">
    <property type="entry name" value="5' to 3' exonuclease, C-terminal subdomain"/>
    <property type="match status" value="1"/>
</dbReference>
<name>A0ABV3K5F6_STRON</name>
<dbReference type="GO" id="GO:0004527">
    <property type="term" value="F:exonuclease activity"/>
    <property type="evidence" value="ECO:0007669"/>
    <property type="project" value="UniProtKB-KW"/>
</dbReference>
<keyword evidence="6" id="KW-0378">Hydrolase</keyword>
<reference evidence="6 7" key="1">
    <citation type="submission" date="2024-06" db="EMBL/GenBank/DDBJ databases">
        <title>The Natural Products Discovery Center: Release of the First 8490 Sequenced Strains for Exploring Actinobacteria Biosynthetic Diversity.</title>
        <authorList>
            <person name="Kalkreuter E."/>
            <person name="Kautsar S.A."/>
            <person name="Yang D."/>
            <person name="Bader C.D."/>
            <person name="Teijaro C.N."/>
            <person name="Fluegel L."/>
            <person name="Davis C.M."/>
            <person name="Simpson J.R."/>
            <person name="Lauterbach L."/>
            <person name="Steele A.D."/>
            <person name="Gui C."/>
            <person name="Meng S."/>
            <person name="Li G."/>
            <person name="Viehrig K."/>
            <person name="Ye F."/>
            <person name="Su P."/>
            <person name="Kiefer A.F."/>
            <person name="Nichols A."/>
            <person name="Cepeda A.J."/>
            <person name="Yan W."/>
            <person name="Fan B."/>
            <person name="Jiang Y."/>
            <person name="Adhikari A."/>
            <person name="Zheng C.-J."/>
            <person name="Schuster L."/>
            <person name="Cowan T.M."/>
            <person name="Smanski M.J."/>
            <person name="Chevrette M.G."/>
            <person name="De Carvalho L.P.S."/>
            <person name="Shen B."/>
        </authorList>
    </citation>
    <scope>NUCLEOTIDE SEQUENCE [LARGE SCALE GENOMIC DNA]</scope>
    <source>
        <strain evidence="6 7">NPDC052347</strain>
    </source>
</reference>
<evidence type="ECO:0000256" key="1">
    <source>
        <dbReference type="ARBA" id="ARBA00012417"/>
    </source>
</evidence>
<comment type="catalytic activity">
    <reaction evidence="3">
        <text>DNA(n) + a 2'-deoxyribonucleoside 5'-triphosphate = DNA(n+1) + diphosphate</text>
        <dbReference type="Rhea" id="RHEA:22508"/>
        <dbReference type="Rhea" id="RHEA-COMP:17339"/>
        <dbReference type="Rhea" id="RHEA-COMP:17340"/>
        <dbReference type="ChEBI" id="CHEBI:33019"/>
        <dbReference type="ChEBI" id="CHEBI:61560"/>
        <dbReference type="ChEBI" id="CHEBI:173112"/>
        <dbReference type="EC" id="2.7.7.7"/>
    </reaction>
</comment>
<dbReference type="InterPro" id="IPR043502">
    <property type="entry name" value="DNA/RNA_pol_sf"/>
</dbReference>
<dbReference type="NCBIfam" id="NF011538">
    <property type="entry name" value="PRK14975.1-1"/>
    <property type="match status" value="1"/>
</dbReference>
<feature type="region of interest" description="Disordered" evidence="4">
    <location>
        <begin position="430"/>
        <end position="461"/>
    </location>
</feature>
<evidence type="ECO:0000259" key="5">
    <source>
        <dbReference type="SMART" id="SM00482"/>
    </source>
</evidence>
<feature type="domain" description="DNA-directed DNA polymerase family A palm" evidence="5">
    <location>
        <begin position="315"/>
        <end position="515"/>
    </location>
</feature>
<feature type="region of interest" description="Disordered" evidence="4">
    <location>
        <begin position="105"/>
        <end position="129"/>
    </location>
</feature>
<dbReference type="EC" id="2.7.7.7" evidence="1"/>
<gene>
    <name evidence="6" type="ORF">AB0L16_28865</name>
</gene>
<dbReference type="EMBL" id="JBFAUK010000031">
    <property type="protein sequence ID" value="MEV5510391.1"/>
    <property type="molecule type" value="Genomic_DNA"/>
</dbReference>
<dbReference type="RefSeq" id="WP_109280000.1">
    <property type="nucleotide sequence ID" value="NZ_JBFAUK010000031.1"/>
</dbReference>
<dbReference type="InterPro" id="IPR002298">
    <property type="entry name" value="DNA_polymerase_A"/>
</dbReference>
<keyword evidence="6" id="KW-0540">Nuclease</keyword>
<dbReference type="PANTHER" id="PTHR10133">
    <property type="entry name" value="DNA POLYMERASE I"/>
    <property type="match status" value="1"/>
</dbReference>
<evidence type="ECO:0000256" key="3">
    <source>
        <dbReference type="ARBA" id="ARBA00049244"/>
    </source>
</evidence>
<keyword evidence="6" id="KW-0269">Exonuclease</keyword>
<dbReference type="Pfam" id="PF00476">
    <property type="entry name" value="DNA_pol_A"/>
    <property type="match status" value="1"/>
</dbReference>
<keyword evidence="2" id="KW-0235">DNA replication</keyword>
<dbReference type="InterPro" id="IPR001098">
    <property type="entry name" value="DNA-dir_DNA_pol_A_palm_dom"/>
</dbReference>
<dbReference type="PANTHER" id="PTHR10133:SF27">
    <property type="entry name" value="DNA POLYMERASE NU"/>
    <property type="match status" value="1"/>
</dbReference>
<sequence>MRWAVTDEGEEGVLLCPLDAGGRPAGPVERAASLAEAVRERPRVTRWVWRSTARVYGRLLAAGVQVARCYDVEAAEALLIGHEEGQAGQPRSLAAAWARLHGLPVPADPPPAAPGSQPSLFDPGPAPLPPGTDPLGALLEVYAGQQARIGRAEHPERLRLLVAAESAGTLVAAEMSRAGVPWRADVHRALLTELLGERYPGGQETRRLAELAEEVSRAFGEGVRVRPDLPADVVRAFARQGIRLSSTRAWELRGVDHPAVPALLEYKRLYRLHTAHGWSWLQSWVREGRFRPVFLPGGAVTGRWTTNGGGALQIPRVIRRAVVADPGWRLVVADADQIEPRVLAAISRDPGLMEVAGSGRDLYADLAERAFAGDRERAKLAMLGAIYGQTSGDGLKHLAGLRRRFPRAVELVDEAARAGEEGRLVRTWLGRTSPPASTAPAGGEEAGLPQEEPVYGSTPGTRARGRFTRNFVVQGSAADWALMVLAMVRQELAGLRAELVFFQHDELMVHCPEEEAPAVVEAIRTAGDRAGALAFGPTPVRFPFTVGVVGCYADAKG</sequence>
<evidence type="ECO:0000256" key="2">
    <source>
        <dbReference type="ARBA" id="ARBA00022705"/>
    </source>
</evidence>
<evidence type="ECO:0000256" key="4">
    <source>
        <dbReference type="SAM" id="MobiDB-lite"/>
    </source>
</evidence>
<evidence type="ECO:0000313" key="7">
    <source>
        <dbReference type="Proteomes" id="UP001552594"/>
    </source>
</evidence>
<dbReference type="Proteomes" id="UP001552594">
    <property type="component" value="Unassembled WGS sequence"/>
</dbReference>
<dbReference type="SMART" id="SM00482">
    <property type="entry name" value="POLAc"/>
    <property type="match status" value="1"/>
</dbReference>
<dbReference type="PRINTS" id="PR00868">
    <property type="entry name" value="DNAPOLI"/>
</dbReference>
<comment type="caution">
    <text evidence="6">The sequence shown here is derived from an EMBL/GenBank/DDBJ whole genome shotgun (WGS) entry which is preliminary data.</text>
</comment>
<accession>A0ABV3K5F6</accession>
<keyword evidence="7" id="KW-1185">Reference proteome</keyword>
<proteinExistence type="predicted"/>
<protein>
    <recommendedName>
        <fullName evidence="1">DNA-directed DNA polymerase</fullName>
        <ecNumber evidence="1">2.7.7.7</ecNumber>
    </recommendedName>
</protein>
<evidence type="ECO:0000313" key="6">
    <source>
        <dbReference type="EMBL" id="MEV5510391.1"/>
    </source>
</evidence>
<dbReference type="Gene3D" id="3.30.70.370">
    <property type="match status" value="1"/>
</dbReference>
<organism evidence="6 7">
    <name type="scientific">Streptomyces orinoci</name>
    <name type="common">Streptoverticillium orinoci</name>
    <dbReference type="NCBI Taxonomy" id="67339"/>
    <lineage>
        <taxon>Bacteria</taxon>
        <taxon>Bacillati</taxon>
        <taxon>Actinomycetota</taxon>
        <taxon>Actinomycetes</taxon>
        <taxon>Kitasatosporales</taxon>
        <taxon>Streptomycetaceae</taxon>
        <taxon>Streptomyces</taxon>
    </lineage>
</organism>